<dbReference type="EMBL" id="JBBNAE010000002">
    <property type="protein sequence ID" value="KAK9145546.1"/>
    <property type="molecule type" value="Genomic_DNA"/>
</dbReference>
<accession>A0AAP0K3Z7</accession>
<comment type="caution">
    <text evidence="1">The sequence shown here is derived from an EMBL/GenBank/DDBJ whole genome shotgun (WGS) entry which is preliminary data.</text>
</comment>
<dbReference type="Proteomes" id="UP001417504">
    <property type="component" value="Unassembled WGS sequence"/>
</dbReference>
<reference evidence="1 2" key="1">
    <citation type="submission" date="2024-01" db="EMBL/GenBank/DDBJ databases">
        <title>Genome assemblies of Stephania.</title>
        <authorList>
            <person name="Yang L."/>
        </authorList>
    </citation>
    <scope>NUCLEOTIDE SEQUENCE [LARGE SCALE GENOMIC DNA]</scope>
    <source>
        <strain evidence="1">QJT</strain>
        <tissue evidence="1">Leaf</tissue>
    </source>
</reference>
<keyword evidence="2" id="KW-1185">Reference proteome</keyword>
<gene>
    <name evidence="1" type="ORF">Sjap_005449</name>
</gene>
<organism evidence="1 2">
    <name type="scientific">Stephania japonica</name>
    <dbReference type="NCBI Taxonomy" id="461633"/>
    <lineage>
        <taxon>Eukaryota</taxon>
        <taxon>Viridiplantae</taxon>
        <taxon>Streptophyta</taxon>
        <taxon>Embryophyta</taxon>
        <taxon>Tracheophyta</taxon>
        <taxon>Spermatophyta</taxon>
        <taxon>Magnoliopsida</taxon>
        <taxon>Ranunculales</taxon>
        <taxon>Menispermaceae</taxon>
        <taxon>Menispermoideae</taxon>
        <taxon>Cissampelideae</taxon>
        <taxon>Stephania</taxon>
    </lineage>
</organism>
<proteinExistence type="predicted"/>
<dbReference type="AlphaFoldDB" id="A0AAP0K3Z7"/>
<name>A0AAP0K3Z7_9MAGN</name>
<protein>
    <submittedName>
        <fullName evidence="1">Uncharacterized protein</fullName>
    </submittedName>
</protein>
<evidence type="ECO:0000313" key="2">
    <source>
        <dbReference type="Proteomes" id="UP001417504"/>
    </source>
</evidence>
<sequence length="151" mass="15935">MTTSAKPSSVISAWQIAKLDSKEAVKAAAKARASSSVLRPLSSRHRPYEADHLSGSNVSGRSNVGCFFFGKCCRKVCGTVTSIDPSLTFQLPLSHDLPQVLHTPTSLFLELSLTVSSPESVEIATAATSSIMCFVVSSSASNTNTTIDKAI</sequence>
<evidence type="ECO:0000313" key="1">
    <source>
        <dbReference type="EMBL" id="KAK9145546.1"/>
    </source>
</evidence>